<dbReference type="InterPro" id="IPR050104">
    <property type="entry name" value="FMN-dep_NADH:Q_OxRdtase_AzoR1"/>
</dbReference>
<comment type="catalytic activity">
    <reaction evidence="6">
        <text>2 a quinone + NADH + H(+) = 2 a 1,4-benzosemiquinone + NAD(+)</text>
        <dbReference type="Rhea" id="RHEA:65952"/>
        <dbReference type="ChEBI" id="CHEBI:15378"/>
        <dbReference type="ChEBI" id="CHEBI:57540"/>
        <dbReference type="ChEBI" id="CHEBI:57945"/>
        <dbReference type="ChEBI" id="CHEBI:132124"/>
        <dbReference type="ChEBI" id="CHEBI:134225"/>
    </reaction>
</comment>
<dbReference type="OrthoDB" id="9805013at2"/>
<evidence type="ECO:0000256" key="4">
    <source>
        <dbReference type="ARBA" id="ARBA00023027"/>
    </source>
</evidence>
<dbReference type="HAMAP" id="MF_01216">
    <property type="entry name" value="Azoreductase_type1"/>
    <property type="match status" value="1"/>
</dbReference>
<dbReference type="InterPro" id="IPR023048">
    <property type="entry name" value="NADH:quinone_OxRdtase_FMN_depd"/>
</dbReference>
<dbReference type="EC" id="1.7.1.17" evidence="6"/>
<keyword evidence="4 6" id="KW-0520">NAD</keyword>
<comment type="caution">
    <text evidence="6">Lacks conserved residue(s) required for the propagation of feature annotation.</text>
</comment>
<dbReference type="AlphaFoldDB" id="A0A6N9I3Y6"/>
<organism evidence="8 9">
    <name type="scientific">Furfurilactobacillus milii</name>
    <dbReference type="NCBI Taxonomy" id="2888272"/>
    <lineage>
        <taxon>Bacteria</taxon>
        <taxon>Bacillati</taxon>
        <taxon>Bacillota</taxon>
        <taxon>Bacilli</taxon>
        <taxon>Lactobacillales</taxon>
        <taxon>Lactobacillaceae</taxon>
        <taxon>Furfurilactobacillus</taxon>
    </lineage>
</organism>
<evidence type="ECO:0000313" key="8">
    <source>
        <dbReference type="EMBL" id="MYV17701.1"/>
    </source>
</evidence>
<sequence>MKTLLINAHPDFDNPESYSNTLEQKFMNHYNEKFEAEDLTVLNLYDMEIPRIEKGQLLSVWTKEADHIGLTSTEQHIADQSAELLKQLKDNQRVVISLPTHNFNVPSKLKDWIDNILIARETFKYLSQPLASGQSSRGLMTNDYRLMILIASGSIYTRDDFYSGMDFAVQYLKAIFAGVMAFGQVNIVRAEGTSIMPISRENILNAAFAELDTQFNEFYEKQ</sequence>
<dbReference type="InterPro" id="IPR029039">
    <property type="entry name" value="Flavoprotein-like_sf"/>
</dbReference>
<keyword evidence="3 6" id="KW-0560">Oxidoreductase</keyword>
<proteinExistence type="inferred from homology"/>
<comment type="catalytic activity">
    <reaction evidence="5">
        <text>N,N-dimethyl-1,4-phenylenediamine + anthranilate + 2 NAD(+) = 2-(4-dimethylaminophenyl)diazenylbenzoate + 2 NADH + 2 H(+)</text>
        <dbReference type="Rhea" id="RHEA:55872"/>
        <dbReference type="ChEBI" id="CHEBI:15378"/>
        <dbReference type="ChEBI" id="CHEBI:15783"/>
        <dbReference type="ChEBI" id="CHEBI:16567"/>
        <dbReference type="ChEBI" id="CHEBI:57540"/>
        <dbReference type="ChEBI" id="CHEBI:57945"/>
        <dbReference type="ChEBI" id="CHEBI:71579"/>
        <dbReference type="EC" id="1.7.1.17"/>
    </reaction>
    <physiologicalReaction direction="right-to-left" evidence="5">
        <dbReference type="Rhea" id="RHEA:55874"/>
    </physiologicalReaction>
</comment>
<dbReference type="SUPFAM" id="SSF52218">
    <property type="entry name" value="Flavoproteins"/>
    <property type="match status" value="1"/>
</dbReference>
<dbReference type="EMBL" id="WEZQ01000017">
    <property type="protein sequence ID" value="MYV17701.1"/>
    <property type="molecule type" value="Genomic_DNA"/>
</dbReference>
<evidence type="ECO:0000256" key="3">
    <source>
        <dbReference type="ARBA" id="ARBA00023002"/>
    </source>
</evidence>
<comment type="function">
    <text evidence="6">Quinone reductase that provides resistance to thiol-specific stress caused by electrophilic quinones.</text>
</comment>
<dbReference type="GO" id="GO:0016652">
    <property type="term" value="F:oxidoreductase activity, acting on NAD(P)H as acceptor"/>
    <property type="evidence" value="ECO:0007669"/>
    <property type="project" value="UniProtKB-UniRule"/>
</dbReference>
<comment type="similarity">
    <text evidence="6">Belongs to the azoreductase type 1 family.</text>
</comment>
<dbReference type="Pfam" id="PF02525">
    <property type="entry name" value="Flavodoxin_2"/>
    <property type="match status" value="1"/>
</dbReference>
<evidence type="ECO:0000256" key="5">
    <source>
        <dbReference type="ARBA" id="ARBA00048542"/>
    </source>
</evidence>
<dbReference type="GO" id="GO:0009055">
    <property type="term" value="F:electron transfer activity"/>
    <property type="evidence" value="ECO:0007669"/>
    <property type="project" value="UniProtKB-UniRule"/>
</dbReference>
<dbReference type="RefSeq" id="WP_161004067.1">
    <property type="nucleotide sequence ID" value="NZ_WEZQ01000017.1"/>
</dbReference>
<dbReference type="Proteomes" id="UP000449209">
    <property type="component" value="Unassembled WGS sequence"/>
</dbReference>
<protein>
    <recommendedName>
        <fullName evidence="6">FMN dependent NADH:quinone oxidoreductase</fullName>
        <ecNumber evidence="6">1.6.5.-</ecNumber>
    </recommendedName>
    <alternativeName>
        <fullName evidence="6">Azo-dye reductase</fullName>
    </alternativeName>
    <alternativeName>
        <fullName evidence="6">FMN-dependent NADH-azo compound oxidoreductase</fullName>
    </alternativeName>
    <alternativeName>
        <fullName evidence="6">FMN-dependent NADH-azoreductase</fullName>
        <ecNumber evidence="6">1.7.1.17</ecNumber>
    </alternativeName>
</protein>
<dbReference type="GO" id="GO:0010181">
    <property type="term" value="F:FMN binding"/>
    <property type="evidence" value="ECO:0007669"/>
    <property type="project" value="UniProtKB-UniRule"/>
</dbReference>
<dbReference type="InterPro" id="IPR003680">
    <property type="entry name" value="Flavodoxin_fold"/>
</dbReference>
<keyword evidence="1 6" id="KW-0285">Flavoprotein</keyword>
<evidence type="ECO:0000256" key="2">
    <source>
        <dbReference type="ARBA" id="ARBA00022643"/>
    </source>
</evidence>
<gene>
    <name evidence="6" type="primary">azoR</name>
    <name evidence="8" type="ORF">GB993_09320</name>
</gene>
<name>A0A6N9I3Y6_9LACO</name>
<accession>A0A6N9I3Y6</accession>
<evidence type="ECO:0000256" key="6">
    <source>
        <dbReference type="HAMAP-Rule" id="MF_01216"/>
    </source>
</evidence>
<keyword evidence="2 6" id="KW-0288">FMN</keyword>
<dbReference type="EC" id="1.6.5.-" evidence="6"/>
<reference evidence="8 9" key="1">
    <citation type="journal article" date="2019" name="Appl. Environ. Microbiol.">
        <title>Genetic determinants of hydroxycinnamic acid metabolism in heterofermentative lactobacilli.</title>
        <authorList>
            <person name="Gaur G."/>
            <person name="Oh J.H."/>
            <person name="Filannino P."/>
            <person name="Gobbetti M."/>
            <person name="van Pijkeren J.P."/>
            <person name="Ganzle M.G."/>
        </authorList>
    </citation>
    <scope>NUCLEOTIDE SEQUENCE [LARGE SCALE GENOMIC DNA]</scope>
    <source>
        <strain evidence="8 9">C5</strain>
    </source>
</reference>
<dbReference type="PANTHER" id="PTHR43741:SF4">
    <property type="entry name" value="FMN-DEPENDENT NADH:QUINONE OXIDOREDUCTASE"/>
    <property type="match status" value="1"/>
</dbReference>
<comment type="cofactor">
    <cofactor evidence="6">
        <name>FMN</name>
        <dbReference type="ChEBI" id="CHEBI:58210"/>
    </cofactor>
    <text evidence="6">Binds 1 FMN per subunit.</text>
</comment>
<comment type="subunit">
    <text evidence="6">Homodimer.</text>
</comment>
<dbReference type="GO" id="GO:0016655">
    <property type="term" value="F:oxidoreductase activity, acting on NAD(P)H, quinone or similar compound as acceptor"/>
    <property type="evidence" value="ECO:0007669"/>
    <property type="project" value="InterPro"/>
</dbReference>
<evidence type="ECO:0000259" key="7">
    <source>
        <dbReference type="Pfam" id="PF02525"/>
    </source>
</evidence>
<evidence type="ECO:0000256" key="1">
    <source>
        <dbReference type="ARBA" id="ARBA00022630"/>
    </source>
</evidence>
<evidence type="ECO:0000313" key="9">
    <source>
        <dbReference type="Proteomes" id="UP000449209"/>
    </source>
</evidence>
<feature type="domain" description="Flavodoxin-like fold" evidence="7">
    <location>
        <begin position="1"/>
        <end position="213"/>
    </location>
</feature>
<dbReference type="Gene3D" id="3.40.50.360">
    <property type="match status" value="1"/>
</dbReference>
<comment type="function">
    <text evidence="6">Also exhibits azoreductase activity. Catalyzes the reductive cleavage of the azo bond in aromatic azo compounds to the corresponding amines.</text>
</comment>
<comment type="caution">
    <text evidence="8">The sequence shown here is derived from an EMBL/GenBank/DDBJ whole genome shotgun (WGS) entry which is preliminary data.</text>
</comment>
<feature type="binding site" evidence="6">
    <location>
        <begin position="17"/>
        <end position="19"/>
    </location>
    <ligand>
        <name>FMN</name>
        <dbReference type="ChEBI" id="CHEBI:58210"/>
    </ligand>
</feature>
<dbReference type="PANTHER" id="PTHR43741">
    <property type="entry name" value="FMN-DEPENDENT NADH-AZOREDUCTASE 1"/>
    <property type="match status" value="1"/>
</dbReference>